<dbReference type="InterPro" id="IPR050811">
    <property type="entry name" value="Phosphate_ABC_transporter"/>
</dbReference>
<dbReference type="RefSeq" id="WP_043220075.1">
    <property type="nucleotide sequence ID" value="NZ_CP007511.1"/>
</dbReference>
<dbReference type="EMBL" id="FNHO01000003">
    <property type="protein sequence ID" value="SDM26019.1"/>
    <property type="molecule type" value="Genomic_DNA"/>
</dbReference>
<reference evidence="6" key="1">
    <citation type="submission" date="2014-03" db="EMBL/GenBank/DDBJ databases">
        <title>Complete genome of Pseudomonas balearica DSM 6083T, a sewage water isolate from an enrichment with 2-methylnaphthalene.</title>
        <authorList>
            <person name="Salva-Serra F."/>
            <person name="Jaen-Luchoro D."/>
            <person name="Busquets A."/>
            <person name="Pena A."/>
            <person name="Gomila M."/>
            <person name="Bosch R."/>
            <person name="Nogales B."/>
            <person name="Garcia-Valdes E."/>
            <person name="Lalucat J."/>
            <person name="Bennasar A."/>
        </authorList>
    </citation>
    <scope>NUCLEOTIDE SEQUENCE [LARGE SCALE GENOMIC DNA]</scope>
    <source>
        <strain evidence="6">DSM 6083</strain>
    </source>
</reference>
<gene>
    <name evidence="4" type="ORF">CL52_09410</name>
    <name evidence="5" type="ORF">SAMN05660875_103311</name>
</gene>
<evidence type="ECO:0000256" key="2">
    <source>
        <dbReference type="PROSITE-ProRule" id="PRU00473"/>
    </source>
</evidence>
<dbReference type="CDD" id="cd13566">
    <property type="entry name" value="PBP2_phosphate"/>
    <property type="match status" value="1"/>
</dbReference>
<sequence>MSPSRSEREIWSRVLSLVLLGSICYGLPWQVFAALPVPAEGVAVLRIQGSNTVGAKLAPMLVSGFFEAQGLKDVAVSSTAVANEQRIDARDDQGHRLHATVAAHGTGTGFTALAEGSTDLAAASRPIKASERQALAGLGDLSSAAAEQVIAIDGLAIVVHPDNPVGALGTDEVARLFAGDISNWSELGGMDAPVRIHARDDRSGTYDTFKELVLGAHGKALTQTARRYESNDELAAAVTRDRGAIGFVGLASIGKAKALGITDGDSQPMAPELTTVATEDYPLSRRLFFYAAPNDQSPWTRAFIDFVHSEAGQRIVGRSGYVAQRIDAVRSQPQADMPAFYRQLGEEAQRLTVNFRFDEGSAQLDNKALRDIERVADYLHAQNKAIGSAALVGFGDPKSDPSRAALLSKLRAMTVRRELIKHGVYVREINGLGAELPVASNEGTSGRVKNRRVEIWVY</sequence>
<dbReference type="Gene3D" id="3.30.1330.60">
    <property type="entry name" value="OmpA-like domain"/>
    <property type="match status" value="1"/>
</dbReference>
<dbReference type="Pfam" id="PF00691">
    <property type="entry name" value="OmpA"/>
    <property type="match status" value="1"/>
</dbReference>
<protein>
    <submittedName>
        <fullName evidence="4">Membrane protein</fullName>
    </submittedName>
    <submittedName>
        <fullName evidence="5">Phosphate ABC transporter substrate-binding protein, PhoT family (TC 3.A.1.7.1)</fullName>
    </submittedName>
</protein>
<dbReference type="PANTHER" id="PTHR30570">
    <property type="entry name" value="PERIPLASMIC PHOSPHATE BINDING COMPONENT OF PHOSPHATE ABC TRANSPORTER"/>
    <property type="match status" value="1"/>
</dbReference>
<evidence type="ECO:0000256" key="1">
    <source>
        <dbReference type="ARBA" id="ARBA00022729"/>
    </source>
</evidence>
<dbReference type="KEGG" id="pbm:CL52_09410"/>
<dbReference type="PANTHER" id="PTHR30570:SF1">
    <property type="entry name" value="PHOSPHATE-BINDING PROTEIN PSTS"/>
    <property type="match status" value="1"/>
</dbReference>
<keyword evidence="7" id="KW-1185">Reference proteome</keyword>
<dbReference type="GeneID" id="77260131"/>
<evidence type="ECO:0000313" key="5">
    <source>
        <dbReference type="EMBL" id="SDM26019.1"/>
    </source>
</evidence>
<accession>A0A8D3Y1E6</accession>
<dbReference type="GO" id="GO:0016020">
    <property type="term" value="C:membrane"/>
    <property type="evidence" value="ECO:0007669"/>
    <property type="project" value="UniProtKB-UniRule"/>
</dbReference>
<organism evidence="4 6">
    <name type="scientific">Stutzerimonas balearica DSM 6083</name>
    <dbReference type="NCBI Taxonomy" id="1123016"/>
    <lineage>
        <taxon>Bacteria</taxon>
        <taxon>Pseudomonadati</taxon>
        <taxon>Pseudomonadota</taxon>
        <taxon>Gammaproteobacteria</taxon>
        <taxon>Pseudomonadales</taxon>
        <taxon>Pseudomonadaceae</taxon>
        <taxon>Stutzerimonas</taxon>
    </lineage>
</organism>
<dbReference type="Proteomes" id="UP000182276">
    <property type="component" value="Unassembled WGS sequence"/>
</dbReference>
<reference evidence="5 7" key="2">
    <citation type="submission" date="2016-10" db="EMBL/GenBank/DDBJ databases">
        <authorList>
            <person name="Varghese N."/>
            <person name="Submissions S."/>
        </authorList>
    </citation>
    <scope>NUCLEOTIDE SEQUENCE [LARGE SCALE GENOMIC DNA]</scope>
    <source>
        <strain evidence="5 7">DSM 6083</strain>
    </source>
</reference>
<evidence type="ECO:0000313" key="7">
    <source>
        <dbReference type="Proteomes" id="UP000182276"/>
    </source>
</evidence>
<dbReference type="InterPro" id="IPR024370">
    <property type="entry name" value="PBP_domain"/>
</dbReference>
<dbReference type="PROSITE" id="PS51123">
    <property type="entry name" value="OMPA_2"/>
    <property type="match status" value="1"/>
</dbReference>
<dbReference type="CDD" id="cd07185">
    <property type="entry name" value="OmpA_C-like"/>
    <property type="match status" value="1"/>
</dbReference>
<dbReference type="AlphaFoldDB" id="A0A8D3Y1E6"/>
<dbReference type="InterPro" id="IPR036737">
    <property type="entry name" value="OmpA-like_sf"/>
</dbReference>
<dbReference type="SUPFAM" id="SSF53850">
    <property type="entry name" value="Periplasmic binding protein-like II"/>
    <property type="match status" value="1"/>
</dbReference>
<dbReference type="Proteomes" id="UP000031271">
    <property type="component" value="Chromosome"/>
</dbReference>
<keyword evidence="1" id="KW-0732">Signal</keyword>
<dbReference type="SUPFAM" id="SSF103088">
    <property type="entry name" value="OmpA-like"/>
    <property type="match status" value="1"/>
</dbReference>
<keyword evidence="2" id="KW-0472">Membrane</keyword>
<evidence type="ECO:0000313" key="4">
    <source>
        <dbReference type="EMBL" id="AJE15252.1"/>
    </source>
</evidence>
<name>A0A8D3Y1E6_9GAMM</name>
<dbReference type="InterPro" id="IPR006665">
    <property type="entry name" value="OmpA-like"/>
</dbReference>
<dbReference type="Pfam" id="PF12849">
    <property type="entry name" value="PBP_like_2"/>
    <property type="match status" value="1"/>
</dbReference>
<evidence type="ECO:0000259" key="3">
    <source>
        <dbReference type="PROSITE" id="PS51123"/>
    </source>
</evidence>
<evidence type="ECO:0000313" key="6">
    <source>
        <dbReference type="Proteomes" id="UP000031271"/>
    </source>
</evidence>
<reference evidence="4 6" key="3">
    <citation type="journal article" name="Genome Announc.">
        <title>Complete Genome Sequence of Pseudomonas balearica DSM 6083T.</title>
        <authorList>
            <person name="Bennasar-Figueras A."/>
            <person name="Salva-Serra F."/>
            <person name="Jaen-Luchoro D."/>
            <person name="Segui C."/>
            <person name="Aliaga F."/>
            <person name="Busquets A."/>
            <person name="Gomila M."/>
            <person name="Moore E.R."/>
            <person name="Lalucat J."/>
        </authorList>
    </citation>
    <scope>NUCLEOTIDE SEQUENCE [LARGE SCALE GENOMIC DNA]</scope>
    <source>
        <strain evidence="6">DSM 6083</strain>
        <strain evidence="4">DSM6083</strain>
    </source>
</reference>
<proteinExistence type="predicted"/>
<dbReference type="Gene3D" id="3.40.190.10">
    <property type="entry name" value="Periplasmic binding protein-like II"/>
    <property type="match status" value="2"/>
</dbReference>
<feature type="domain" description="OmpA-like" evidence="3">
    <location>
        <begin position="344"/>
        <end position="458"/>
    </location>
</feature>
<dbReference type="EMBL" id="CP007511">
    <property type="protein sequence ID" value="AJE15252.1"/>
    <property type="molecule type" value="Genomic_DNA"/>
</dbReference>